<evidence type="ECO:0000313" key="13">
    <source>
        <dbReference type="Proteomes" id="UP001417504"/>
    </source>
</evidence>
<dbReference type="GO" id="GO:0005506">
    <property type="term" value="F:iron ion binding"/>
    <property type="evidence" value="ECO:0007669"/>
    <property type="project" value="InterPro"/>
</dbReference>
<comment type="cofactor">
    <cofactor evidence="1 10">
        <name>heme</name>
        <dbReference type="ChEBI" id="CHEBI:30413"/>
    </cofactor>
</comment>
<dbReference type="SUPFAM" id="SSF48264">
    <property type="entry name" value="Cytochrome P450"/>
    <property type="match status" value="1"/>
</dbReference>
<dbReference type="GO" id="GO:0020037">
    <property type="term" value="F:heme binding"/>
    <property type="evidence" value="ECO:0007669"/>
    <property type="project" value="InterPro"/>
</dbReference>
<keyword evidence="9" id="KW-0472">Membrane</keyword>
<sequence>MFMMSNAMEIFYSIAMFTTLLFLLSKHLLRQKPSQSPPSPPSLPIIGHLHLLKKPFHRSLAHLAKQYGPVMFLRYGSRPVLVVSSTSTIQQCMTTNDLAFGNRPHLTVGAYLGYNYSSIIWSNIGDHWRNLRRIITVELFSTSRLQMFLSLRVEEIHYMIQQLLLKANSDYDNFTRVEFKAVFFELMLNIMMRTIAGKRYCGEDVEKTEEARRFHHVVSETMYLMGASNLGDFLPLFRWFDFQGLEKRIKDTHIERDSLLQGLIDEHRETANKFSAFSTKDGEKKKTIINVLLELQEKEPKSYSDEIIKGIISNLLTAGTDTSSGTMDWAFSLLLNHPRVLKKAKDEIDAQVGKQRLLSESDLANLPYLQSIVNETLRLYPTGPIVIHESAQDCAVDGFEVRAGTMLLMNVWALQRDPKVWDEPNEFRPERFEGSEWDKGGFRLVPFGSGRRRCPGEGMAMRVIGLTLGLLVQCFDWEREGEEMVDMSEGLGLTLPRAKPLVAMCRPRLAMKNVLSEQI</sequence>
<keyword evidence="4" id="KW-0812">Transmembrane</keyword>
<dbReference type="InterPro" id="IPR001128">
    <property type="entry name" value="Cyt_P450"/>
</dbReference>
<evidence type="ECO:0008006" key="14">
    <source>
        <dbReference type="Google" id="ProtNLM"/>
    </source>
</evidence>
<evidence type="ECO:0000256" key="9">
    <source>
        <dbReference type="ARBA" id="ARBA00023136"/>
    </source>
</evidence>
<protein>
    <recommendedName>
        <fullName evidence="14">Cytochrome P450</fullName>
    </recommendedName>
</protein>
<dbReference type="InterPro" id="IPR002401">
    <property type="entry name" value="Cyt_P450_E_grp-I"/>
</dbReference>
<keyword evidence="6" id="KW-1133">Transmembrane helix</keyword>
<evidence type="ECO:0000256" key="7">
    <source>
        <dbReference type="ARBA" id="ARBA00023002"/>
    </source>
</evidence>
<keyword evidence="7 11" id="KW-0560">Oxidoreductase</keyword>
<dbReference type="EMBL" id="JBBNAE010000009">
    <property type="protein sequence ID" value="KAK9097256.1"/>
    <property type="molecule type" value="Genomic_DNA"/>
</dbReference>
<dbReference type="PANTHER" id="PTHR47947">
    <property type="entry name" value="CYTOCHROME P450 82C3-RELATED"/>
    <property type="match status" value="1"/>
</dbReference>
<name>A0AAP0EQ00_9MAGN</name>
<evidence type="ECO:0000256" key="3">
    <source>
        <dbReference type="ARBA" id="ARBA00022617"/>
    </source>
</evidence>
<gene>
    <name evidence="12" type="ORF">Sjap_022753</name>
</gene>
<keyword evidence="5 10" id="KW-0479">Metal-binding</keyword>
<dbReference type="InterPro" id="IPR017972">
    <property type="entry name" value="Cyt_P450_CS"/>
</dbReference>
<dbReference type="PRINTS" id="PR00463">
    <property type="entry name" value="EP450I"/>
</dbReference>
<dbReference type="InterPro" id="IPR050651">
    <property type="entry name" value="Plant_Cytochrome_P450_Monoox"/>
</dbReference>
<comment type="similarity">
    <text evidence="11">Belongs to the cytochrome P450 family.</text>
</comment>
<accession>A0AAP0EQ00</accession>
<evidence type="ECO:0000313" key="12">
    <source>
        <dbReference type="EMBL" id="KAK9097256.1"/>
    </source>
</evidence>
<keyword evidence="3 10" id="KW-0349">Heme</keyword>
<dbReference type="PANTHER" id="PTHR47947:SF26">
    <property type="entry name" value="CYTOCHROME P450"/>
    <property type="match status" value="1"/>
</dbReference>
<comment type="caution">
    <text evidence="12">The sequence shown here is derived from an EMBL/GenBank/DDBJ whole genome shotgun (WGS) entry which is preliminary data.</text>
</comment>
<dbReference type="PROSITE" id="PS00086">
    <property type="entry name" value="CYTOCHROME_P450"/>
    <property type="match status" value="1"/>
</dbReference>
<evidence type="ECO:0000256" key="4">
    <source>
        <dbReference type="ARBA" id="ARBA00022692"/>
    </source>
</evidence>
<keyword evidence="8 10" id="KW-0408">Iron</keyword>
<dbReference type="FunFam" id="1.10.630.10:FF:000023">
    <property type="entry name" value="Cytochrome P450 family protein"/>
    <property type="match status" value="1"/>
</dbReference>
<dbReference type="Gene3D" id="1.10.630.10">
    <property type="entry name" value="Cytochrome P450"/>
    <property type="match status" value="1"/>
</dbReference>
<evidence type="ECO:0000256" key="8">
    <source>
        <dbReference type="ARBA" id="ARBA00023004"/>
    </source>
</evidence>
<keyword evidence="13" id="KW-1185">Reference proteome</keyword>
<keyword evidence="11" id="KW-0503">Monooxygenase</keyword>
<dbReference type="PRINTS" id="PR00385">
    <property type="entry name" value="P450"/>
</dbReference>
<evidence type="ECO:0000256" key="11">
    <source>
        <dbReference type="RuleBase" id="RU000461"/>
    </source>
</evidence>
<dbReference type="GO" id="GO:0016705">
    <property type="term" value="F:oxidoreductase activity, acting on paired donors, with incorporation or reduction of molecular oxygen"/>
    <property type="evidence" value="ECO:0007669"/>
    <property type="project" value="InterPro"/>
</dbReference>
<evidence type="ECO:0000256" key="6">
    <source>
        <dbReference type="ARBA" id="ARBA00022989"/>
    </source>
</evidence>
<evidence type="ECO:0000256" key="5">
    <source>
        <dbReference type="ARBA" id="ARBA00022723"/>
    </source>
</evidence>
<evidence type="ECO:0000256" key="2">
    <source>
        <dbReference type="ARBA" id="ARBA00004370"/>
    </source>
</evidence>
<dbReference type="GO" id="GO:0044550">
    <property type="term" value="P:secondary metabolite biosynthetic process"/>
    <property type="evidence" value="ECO:0007669"/>
    <property type="project" value="UniProtKB-ARBA"/>
</dbReference>
<proteinExistence type="inferred from homology"/>
<dbReference type="Pfam" id="PF00067">
    <property type="entry name" value="p450"/>
    <property type="match status" value="1"/>
</dbReference>
<feature type="binding site" description="axial binding residue" evidence="10">
    <location>
        <position position="454"/>
    </location>
    <ligand>
        <name>heme</name>
        <dbReference type="ChEBI" id="CHEBI:30413"/>
    </ligand>
    <ligandPart>
        <name>Fe</name>
        <dbReference type="ChEBI" id="CHEBI:18248"/>
    </ligandPart>
</feature>
<dbReference type="GO" id="GO:0004497">
    <property type="term" value="F:monooxygenase activity"/>
    <property type="evidence" value="ECO:0007669"/>
    <property type="project" value="UniProtKB-KW"/>
</dbReference>
<comment type="subcellular location">
    <subcellularLocation>
        <location evidence="2">Membrane</location>
    </subcellularLocation>
</comment>
<dbReference type="CDD" id="cd20653">
    <property type="entry name" value="CYP81"/>
    <property type="match status" value="1"/>
</dbReference>
<dbReference type="Proteomes" id="UP001417504">
    <property type="component" value="Unassembled WGS sequence"/>
</dbReference>
<evidence type="ECO:0000256" key="1">
    <source>
        <dbReference type="ARBA" id="ARBA00001971"/>
    </source>
</evidence>
<organism evidence="12 13">
    <name type="scientific">Stephania japonica</name>
    <dbReference type="NCBI Taxonomy" id="461633"/>
    <lineage>
        <taxon>Eukaryota</taxon>
        <taxon>Viridiplantae</taxon>
        <taxon>Streptophyta</taxon>
        <taxon>Embryophyta</taxon>
        <taxon>Tracheophyta</taxon>
        <taxon>Spermatophyta</taxon>
        <taxon>Magnoliopsida</taxon>
        <taxon>Ranunculales</taxon>
        <taxon>Menispermaceae</taxon>
        <taxon>Menispermoideae</taxon>
        <taxon>Cissampelideae</taxon>
        <taxon>Stephania</taxon>
    </lineage>
</organism>
<dbReference type="AlphaFoldDB" id="A0AAP0EQ00"/>
<dbReference type="GO" id="GO:0016020">
    <property type="term" value="C:membrane"/>
    <property type="evidence" value="ECO:0007669"/>
    <property type="project" value="UniProtKB-SubCell"/>
</dbReference>
<dbReference type="InterPro" id="IPR036396">
    <property type="entry name" value="Cyt_P450_sf"/>
</dbReference>
<reference evidence="12 13" key="1">
    <citation type="submission" date="2024-01" db="EMBL/GenBank/DDBJ databases">
        <title>Genome assemblies of Stephania.</title>
        <authorList>
            <person name="Yang L."/>
        </authorList>
    </citation>
    <scope>NUCLEOTIDE SEQUENCE [LARGE SCALE GENOMIC DNA]</scope>
    <source>
        <strain evidence="12">QJT</strain>
        <tissue evidence="12">Leaf</tissue>
    </source>
</reference>
<evidence type="ECO:0000256" key="10">
    <source>
        <dbReference type="PIRSR" id="PIRSR602401-1"/>
    </source>
</evidence>